<protein>
    <submittedName>
        <fullName evidence="2">Uncharacterized protein</fullName>
    </submittedName>
</protein>
<dbReference type="EMBL" id="QKKF02003370">
    <property type="protein sequence ID" value="RZF47727.1"/>
    <property type="molecule type" value="Genomic_DNA"/>
</dbReference>
<feature type="transmembrane region" description="Helical" evidence="1">
    <location>
        <begin position="179"/>
        <end position="201"/>
    </location>
</feature>
<sequence length="217" mass="23061">MGRSRESSPKPSDTGDNSDVIYTVEAAVASSSVMAEGHAASPGDKTDYLITMEEDYASLGNGGISSSEERGWYIPRPALCRNSTTCTCQTARSIQTVSDWLSPTPSSNSSTQSGSSGSLLLTAANLAALRIETTTAGHRSGKDMDAASVASSTHFTVVNGMPHCRRKLPSTSVCRKHQLTTIVVTTCGLFMVALLIAIYLIDRKLLPSYDHELLPSI</sequence>
<gene>
    <name evidence="2" type="ORF">LSTR_LSTR005991</name>
</gene>
<evidence type="ECO:0000313" key="2">
    <source>
        <dbReference type="EMBL" id="RZF47727.1"/>
    </source>
</evidence>
<dbReference type="AlphaFoldDB" id="A0A482XQC5"/>
<dbReference type="InParanoid" id="A0A482XQC5"/>
<proteinExistence type="predicted"/>
<organism evidence="2 3">
    <name type="scientific">Laodelphax striatellus</name>
    <name type="common">Small brown planthopper</name>
    <name type="synonym">Delphax striatella</name>
    <dbReference type="NCBI Taxonomy" id="195883"/>
    <lineage>
        <taxon>Eukaryota</taxon>
        <taxon>Metazoa</taxon>
        <taxon>Ecdysozoa</taxon>
        <taxon>Arthropoda</taxon>
        <taxon>Hexapoda</taxon>
        <taxon>Insecta</taxon>
        <taxon>Pterygota</taxon>
        <taxon>Neoptera</taxon>
        <taxon>Paraneoptera</taxon>
        <taxon>Hemiptera</taxon>
        <taxon>Auchenorrhyncha</taxon>
        <taxon>Fulgoroidea</taxon>
        <taxon>Delphacidae</taxon>
        <taxon>Criomorphinae</taxon>
        <taxon>Laodelphax</taxon>
    </lineage>
</organism>
<evidence type="ECO:0000313" key="3">
    <source>
        <dbReference type="Proteomes" id="UP000291343"/>
    </source>
</evidence>
<keyword evidence="1" id="KW-1133">Transmembrane helix</keyword>
<accession>A0A482XQC5</accession>
<evidence type="ECO:0000256" key="1">
    <source>
        <dbReference type="SAM" id="Phobius"/>
    </source>
</evidence>
<keyword evidence="1" id="KW-0472">Membrane</keyword>
<keyword evidence="3" id="KW-1185">Reference proteome</keyword>
<name>A0A482XQC5_LAOST</name>
<dbReference type="OrthoDB" id="8195120at2759"/>
<reference evidence="2 3" key="1">
    <citation type="journal article" date="2017" name="Gigascience">
        <title>Genome sequence of the small brown planthopper, Laodelphax striatellus.</title>
        <authorList>
            <person name="Zhu J."/>
            <person name="Jiang F."/>
            <person name="Wang X."/>
            <person name="Yang P."/>
            <person name="Bao Y."/>
            <person name="Zhao W."/>
            <person name="Wang W."/>
            <person name="Lu H."/>
            <person name="Wang Q."/>
            <person name="Cui N."/>
            <person name="Li J."/>
            <person name="Chen X."/>
            <person name="Luo L."/>
            <person name="Yu J."/>
            <person name="Kang L."/>
            <person name="Cui F."/>
        </authorList>
    </citation>
    <scope>NUCLEOTIDE SEQUENCE [LARGE SCALE GENOMIC DNA]</scope>
    <source>
        <strain evidence="2">Lst14</strain>
    </source>
</reference>
<keyword evidence="1" id="KW-0812">Transmembrane</keyword>
<dbReference type="Proteomes" id="UP000291343">
    <property type="component" value="Unassembled WGS sequence"/>
</dbReference>
<comment type="caution">
    <text evidence="2">The sequence shown here is derived from an EMBL/GenBank/DDBJ whole genome shotgun (WGS) entry which is preliminary data.</text>
</comment>